<proteinExistence type="predicted"/>
<evidence type="ECO:0000313" key="1">
    <source>
        <dbReference type="EMBL" id="CAA6828800.1"/>
    </source>
</evidence>
<sequence>MNLLLGILLIIVTFGQIGYSQITICEKNTTLYFSCYKLFSDQKFTYQYVDGSGEKIGIGTYTQNKKELIFEYDTLVSPIIIQSKNANLLEHIQITCSYLLDSFPRLFHPVVYNKKVFFCDSLGQVTIPNYTEGPILIHNYVDSILINPKIDHSNQYQIYTHSAGDQFIPKGSVQFLEKRGRCYRRRIQTYFDKKGVPNPEKETWKYIYFNVNDYSKS</sequence>
<gene>
    <name evidence="1" type="ORF">HELGO_WM22867</name>
</gene>
<dbReference type="AlphaFoldDB" id="A0A6S6UJQ0"/>
<name>A0A6S6UJQ0_9BACT</name>
<accession>A0A6S6UJQ0</accession>
<organism evidence="1">
    <name type="scientific">uncultured Aureispira sp</name>
    <dbReference type="NCBI Taxonomy" id="1331704"/>
    <lineage>
        <taxon>Bacteria</taxon>
        <taxon>Pseudomonadati</taxon>
        <taxon>Bacteroidota</taxon>
        <taxon>Saprospiria</taxon>
        <taxon>Saprospirales</taxon>
        <taxon>Saprospiraceae</taxon>
        <taxon>Aureispira</taxon>
        <taxon>environmental samples</taxon>
    </lineage>
</organism>
<dbReference type="EMBL" id="CACVAQ010000439">
    <property type="protein sequence ID" value="CAA6828800.1"/>
    <property type="molecule type" value="Genomic_DNA"/>
</dbReference>
<reference evidence="1" key="1">
    <citation type="submission" date="2020-01" db="EMBL/GenBank/DDBJ databases">
        <authorList>
            <person name="Meier V. D."/>
            <person name="Meier V D."/>
        </authorList>
    </citation>
    <scope>NUCLEOTIDE SEQUENCE</scope>
    <source>
        <strain evidence="1">HLG_WM_MAG_10</strain>
    </source>
</reference>
<protein>
    <submittedName>
        <fullName evidence="1">Uncharacterized protein</fullName>
    </submittedName>
</protein>